<feature type="compositionally biased region" description="Low complexity" evidence="1">
    <location>
        <begin position="514"/>
        <end position="523"/>
    </location>
</feature>
<feature type="compositionally biased region" description="Polar residues" evidence="1">
    <location>
        <begin position="433"/>
        <end position="452"/>
    </location>
</feature>
<accession>A0A8J8WFG9</accession>
<feature type="compositionally biased region" description="Polar residues" evidence="1">
    <location>
        <begin position="329"/>
        <end position="343"/>
    </location>
</feature>
<feature type="region of interest" description="Disordered" evidence="1">
    <location>
        <begin position="503"/>
        <end position="534"/>
    </location>
</feature>
<evidence type="ECO:0000256" key="1">
    <source>
        <dbReference type="SAM" id="MobiDB-lite"/>
    </source>
</evidence>
<feature type="compositionally biased region" description="Basic and acidic residues" evidence="1">
    <location>
        <begin position="148"/>
        <end position="160"/>
    </location>
</feature>
<keyword evidence="3" id="KW-1185">Reference proteome</keyword>
<dbReference type="AlphaFoldDB" id="A0A8J8WFG9"/>
<organism evidence="2 3">
    <name type="scientific">Penicillium ucsense</name>
    <dbReference type="NCBI Taxonomy" id="2839758"/>
    <lineage>
        <taxon>Eukaryota</taxon>
        <taxon>Fungi</taxon>
        <taxon>Dikarya</taxon>
        <taxon>Ascomycota</taxon>
        <taxon>Pezizomycotina</taxon>
        <taxon>Eurotiomycetes</taxon>
        <taxon>Eurotiomycetidae</taxon>
        <taxon>Eurotiales</taxon>
        <taxon>Aspergillaceae</taxon>
        <taxon>Penicillium</taxon>
    </lineage>
</organism>
<feature type="region of interest" description="Disordered" evidence="1">
    <location>
        <begin position="124"/>
        <end position="160"/>
    </location>
</feature>
<feature type="compositionally biased region" description="Basic and acidic residues" evidence="1">
    <location>
        <begin position="318"/>
        <end position="328"/>
    </location>
</feature>
<feature type="compositionally biased region" description="Low complexity" evidence="1">
    <location>
        <begin position="418"/>
        <end position="432"/>
    </location>
</feature>
<comment type="caution">
    <text evidence="2">The sequence shown here is derived from an EMBL/GenBank/DDBJ whole genome shotgun (WGS) entry which is preliminary data.</text>
</comment>
<protein>
    <submittedName>
        <fullName evidence="2">Uncharacterized protein</fullName>
    </submittedName>
</protein>
<reference evidence="2" key="1">
    <citation type="journal article" date="2020" name="Front. Microbiol.">
        <title>Gene regulatory networks of Penicillium echinulatum 2HH and Penicillium oxalicum 114-2 inferred by a computational biology approach.</title>
        <authorList>
            <person name="Lenz A.R."/>
            <person name="Galan-Vasquez E."/>
            <person name="Balbinot E."/>
            <person name="De Abreu F.P."/>
            <person name="De Oliveira N.S."/>
            <person name="Da Rosa L.O."/>
            <person name="De Avila E Silva S."/>
            <person name="Camassola M."/>
            <person name="Dillon A.J.P."/>
            <person name="Perez-Rueda E."/>
        </authorList>
    </citation>
    <scope>NUCLEOTIDE SEQUENCE</scope>
    <source>
        <strain evidence="2">S1M29</strain>
    </source>
</reference>
<name>A0A8J8WFG9_9EURO</name>
<feature type="region of interest" description="Disordered" evidence="1">
    <location>
        <begin position="256"/>
        <end position="347"/>
    </location>
</feature>
<evidence type="ECO:0000313" key="3">
    <source>
        <dbReference type="Proteomes" id="UP000631181"/>
    </source>
</evidence>
<gene>
    <name evidence="2" type="ORF">PECM_002693</name>
</gene>
<evidence type="ECO:0000313" key="2">
    <source>
        <dbReference type="EMBL" id="KAF7712516.1"/>
    </source>
</evidence>
<sequence>MERGNDRQRDEILVHVSAPSTARDDARYRAQVAAICAFEPFSRGLVKKIDHDLLAVEEAPAVHHPPEEPASLGPELSHSANEHRPVCIVDAGNASAQTMTAAAARIANSTPPREDRPPISAALQEENQIRPDPLLSTAARSASHSRNQTRDLRGKEETHIGSEIQYVPESIESPVIVIPDSQPEAVASAVVQQTGNPPTMRPPRALSPCYSGDRSSTRSVKRRRIEATQARPVENHAISNGVSASEIIADMAIPSDPAPHEARISTVKASSDIPPLQRGASSDTHRPEKANIPPAPEESSRISACPIPPNSTGSSLKSTEHEPHRHQSEGVTRGSTSTGSIKSTEPKQHLLSSLPLTIHPPPPPISNSLFTTHVTPTLAMLTERLKPSRTYQPLHQTRDLDPLERGYWILRMHVRPASTHPSPSIASRSSSPQTGKVNRFSSVTPPSRSETWSEGDFSRFWTFLCGFVEEARAGWGVWCLAERSPYSPSTSGRIPRRISKDGTVDVDKDKNKSKNTNINTHTHPIQINPVSNRDTPSVSVPAPVQLVIKVYAWGEIATHIYLMLYLASERRVKGMGLKWVDPAEKVIIQMP</sequence>
<feature type="compositionally biased region" description="Basic and acidic residues" evidence="1">
    <location>
        <begin position="503"/>
        <end position="512"/>
    </location>
</feature>
<feature type="region of interest" description="Disordered" evidence="1">
    <location>
        <begin position="417"/>
        <end position="453"/>
    </location>
</feature>
<dbReference type="OrthoDB" id="5395975at2759"/>
<feature type="region of interest" description="Disordered" evidence="1">
    <location>
        <begin position="193"/>
        <end position="223"/>
    </location>
</feature>
<proteinExistence type="predicted"/>
<dbReference type="Proteomes" id="UP000631181">
    <property type="component" value="Unassembled WGS sequence"/>
</dbReference>
<dbReference type="EMBL" id="WIWV01000170">
    <property type="protein sequence ID" value="KAF7712516.1"/>
    <property type="molecule type" value="Genomic_DNA"/>
</dbReference>